<evidence type="ECO:0000256" key="8">
    <source>
        <dbReference type="ARBA" id="ARBA00045608"/>
    </source>
</evidence>
<feature type="transmembrane region" description="Helical" evidence="10">
    <location>
        <begin position="70"/>
        <end position="90"/>
    </location>
</feature>
<dbReference type="GO" id="GO:0045047">
    <property type="term" value="P:protein targeting to ER"/>
    <property type="evidence" value="ECO:0007669"/>
    <property type="project" value="TreeGrafter"/>
</dbReference>
<keyword evidence="12" id="KW-1185">Reference proteome</keyword>
<comment type="subcellular location">
    <subcellularLocation>
        <location evidence="1">Endoplasmic reticulum membrane</location>
        <topology evidence="1">Multi-pass membrane protein</topology>
    </subcellularLocation>
</comment>
<gene>
    <name evidence="11" type="primary">SPC2</name>
    <name evidence="11" type="ORF">LTR78_004622</name>
</gene>
<dbReference type="EMBL" id="JAUTXT010000014">
    <property type="protein sequence ID" value="KAK3675539.1"/>
    <property type="molecule type" value="Genomic_DNA"/>
</dbReference>
<dbReference type="GO" id="GO:0005787">
    <property type="term" value="C:signal peptidase complex"/>
    <property type="evidence" value="ECO:0007669"/>
    <property type="project" value="InterPro"/>
</dbReference>
<evidence type="ECO:0000256" key="3">
    <source>
        <dbReference type="ARBA" id="ARBA00017057"/>
    </source>
</evidence>
<evidence type="ECO:0000256" key="9">
    <source>
        <dbReference type="SAM" id="MobiDB-lite"/>
    </source>
</evidence>
<evidence type="ECO:0000256" key="7">
    <source>
        <dbReference type="ARBA" id="ARBA00023136"/>
    </source>
</evidence>
<comment type="function">
    <text evidence="8">Component of the signal peptidase complex (SPC) which catalyzes the cleavage of N-terminal signal sequences from nascent proteins as they are translocated into the lumen of the endoplasmic reticulum. Enhances the enzymatic activity of SPC and facilitates the interactions between different components of the translocation site.</text>
</comment>
<reference evidence="11" key="1">
    <citation type="submission" date="2023-07" db="EMBL/GenBank/DDBJ databases">
        <title>Black Yeasts Isolated from many extreme environments.</title>
        <authorList>
            <person name="Coleine C."/>
            <person name="Stajich J.E."/>
            <person name="Selbmann L."/>
        </authorList>
    </citation>
    <scope>NUCLEOTIDE SEQUENCE</scope>
    <source>
        <strain evidence="11">CCFEE 5485</strain>
    </source>
</reference>
<keyword evidence="7 10" id="KW-0472">Membrane</keyword>
<dbReference type="AlphaFoldDB" id="A0AAE0WPT4"/>
<accession>A0AAE0WPT4</accession>
<dbReference type="GeneID" id="89965229"/>
<keyword evidence="6 10" id="KW-1133">Transmembrane helix</keyword>
<evidence type="ECO:0000256" key="2">
    <source>
        <dbReference type="ARBA" id="ARBA00007324"/>
    </source>
</evidence>
<keyword evidence="4 10" id="KW-0812">Transmembrane</keyword>
<feature type="region of interest" description="Disordered" evidence="9">
    <location>
        <begin position="182"/>
        <end position="224"/>
    </location>
</feature>
<sequence length="224" mass="24273">MAESKISPHNLNELKNTTDDALGNYLRSLKFSQSNSKLDVRLAIGYTSVIIAAATFAADYKLGWEATKTWTAVAVVAYAILNGAFTYWMWAVEKGLIFEGTNAQGGRLSISSKTNKHDPTYYLTISSTSPGSSSPSTWHIKNPFTTWFTADGFFVAKPFQQWLASSIEMIGDADMKNALRDERDELAAPTPEVEIIGDGSGNGTVEASGVDAKSKGSKRGKKKA</sequence>
<evidence type="ECO:0000313" key="12">
    <source>
        <dbReference type="Proteomes" id="UP001274830"/>
    </source>
</evidence>
<dbReference type="PANTHER" id="PTHR13085">
    <property type="entry name" value="MICROSOMAL SIGNAL PEPTIDASE 25 KDA SUBUNIT"/>
    <property type="match status" value="1"/>
</dbReference>
<evidence type="ECO:0000256" key="1">
    <source>
        <dbReference type="ARBA" id="ARBA00004477"/>
    </source>
</evidence>
<dbReference type="RefSeq" id="XP_064691711.1">
    <property type="nucleotide sequence ID" value="XM_064840680.1"/>
</dbReference>
<evidence type="ECO:0000256" key="4">
    <source>
        <dbReference type="ARBA" id="ARBA00022692"/>
    </source>
</evidence>
<feature type="compositionally biased region" description="Basic residues" evidence="9">
    <location>
        <begin position="215"/>
        <end position="224"/>
    </location>
</feature>
<keyword evidence="5" id="KW-0256">Endoplasmic reticulum</keyword>
<evidence type="ECO:0000313" key="11">
    <source>
        <dbReference type="EMBL" id="KAK3675539.1"/>
    </source>
</evidence>
<comment type="caution">
    <text evidence="11">The sequence shown here is derived from an EMBL/GenBank/DDBJ whole genome shotgun (WGS) entry which is preliminary data.</text>
</comment>
<protein>
    <recommendedName>
        <fullName evidence="3">Signal peptidase complex subunit 2</fullName>
    </recommendedName>
</protein>
<proteinExistence type="inferred from homology"/>
<dbReference type="Proteomes" id="UP001274830">
    <property type="component" value="Unassembled WGS sequence"/>
</dbReference>
<name>A0AAE0WPT4_9PEZI</name>
<organism evidence="11 12">
    <name type="scientific">Recurvomyces mirabilis</name>
    <dbReference type="NCBI Taxonomy" id="574656"/>
    <lineage>
        <taxon>Eukaryota</taxon>
        <taxon>Fungi</taxon>
        <taxon>Dikarya</taxon>
        <taxon>Ascomycota</taxon>
        <taxon>Pezizomycotina</taxon>
        <taxon>Dothideomycetes</taxon>
        <taxon>Dothideomycetidae</taxon>
        <taxon>Mycosphaerellales</taxon>
        <taxon>Teratosphaeriaceae</taxon>
        <taxon>Recurvomyces</taxon>
    </lineage>
</organism>
<dbReference type="PANTHER" id="PTHR13085:SF0">
    <property type="entry name" value="SIGNAL PEPTIDASE COMPLEX SUBUNIT 2"/>
    <property type="match status" value="1"/>
</dbReference>
<evidence type="ECO:0000256" key="6">
    <source>
        <dbReference type="ARBA" id="ARBA00022989"/>
    </source>
</evidence>
<comment type="similarity">
    <text evidence="2">Belongs to the SPCS2 family.</text>
</comment>
<dbReference type="InterPro" id="IPR009582">
    <property type="entry name" value="Spc2/SPCS2"/>
</dbReference>
<feature type="transmembrane region" description="Helical" evidence="10">
    <location>
        <begin position="40"/>
        <end position="58"/>
    </location>
</feature>
<dbReference type="Pfam" id="PF06703">
    <property type="entry name" value="SPC25"/>
    <property type="match status" value="1"/>
</dbReference>
<dbReference type="GO" id="GO:0006465">
    <property type="term" value="P:signal peptide processing"/>
    <property type="evidence" value="ECO:0007669"/>
    <property type="project" value="InterPro"/>
</dbReference>
<evidence type="ECO:0000256" key="5">
    <source>
        <dbReference type="ARBA" id="ARBA00022824"/>
    </source>
</evidence>
<evidence type="ECO:0000256" key="10">
    <source>
        <dbReference type="SAM" id="Phobius"/>
    </source>
</evidence>